<dbReference type="PANTHER" id="PTHR15832">
    <property type="entry name" value="SHC (SRC HOMOLOGY DOMAIN C-TERMINAL) ADAPTOR HOMOLOG"/>
    <property type="match status" value="1"/>
</dbReference>
<sequence>MSETSSRKTRTETKFAEYVGSCVVEECCLDEKTWLVYELLRSLKDCSRRRAVTLKFSTKGVKVYDADGVTLLMAHSMRRILFSTCRPSDSQFAFVAHNPGCSPDELYCHLFVGSQPCEARVLNLLLCRAFQLAYLEKHPEQAESEETASGLEGLPEDIPPLPSLIADRVSLSVSALVSFRRAPFQGELIPDKMADKKLSVPAVSPACSPTLVRKKAIRNKVLRSGAYRSFTCDSQTHRSIQEKLNRGWRSLDFQVGKSFSLSETQDILTEAVWSFSGIHRDSSSSLLRKDILGAFLLWQNPNSSKSWSLSVRTPFGLQGYQIDRNPNGNYILKHLQNEFNSIEALIDHFTEVKGELLCSLNSARLNHCYEEEDFVRGPGSSLHQATGWGWLPMTIDDFYQGLLPACFKAGSLTTELSSSGLLRRHCLVQYGTLAGRSGNLCGTQPWDSSSSLLRKDILGAFLLWQNPNSSKSWSLSVRTPFGLQGYQIDRNPNGNYILKHLQNEFNSIEALIDHFTEVKGELLCSLNSARLNHCYEGEDCVRGPGSSLHQATGKHAVDSEHAEEPLSLRQH</sequence>
<organism evidence="6 7">
    <name type="scientific">Acipenser ruthenus</name>
    <name type="common">Sterlet sturgeon</name>
    <dbReference type="NCBI Taxonomy" id="7906"/>
    <lineage>
        <taxon>Eukaryota</taxon>
        <taxon>Metazoa</taxon>
        <taxon>Chordata</taxon>
        <taxon>Craniata</taxon>
        <taxon>Vertebrata</taxon>
        <taxon>Euteleostomi</taxon>
        <taxon>Actinopterygii</taxon>
        <taxon>Chondrostei</taxon>
        <taxon>Acipenseriformes</taxon>
        <taxon>Acipenseridae</taxon>
        <taxon>Acipenser</taxon>
    </lineage>
</organism>
<feature type="domain" description="SH2" evidence="5">
    <location>
        <begin position="273"/>
        <end position="364"/>
    </location>
</feature>
<comment type="caution">
    <text evidence="6">The sequence shown here is derived from an EMBL/GenBank/DDBJ whole genome shotgun (WGS) entry which is preliminary data.</text>
</comment>
<dbReference type="GO" id="GO:0014069">
    <property type="term" value="C:postsynaptic density"/>
    <property type="evidence" value="ECO:0007669"/>
    <property type="project" value="TreeGrafter"/>
</dbReference>
<dbReference type="InterPro" id="IPR011993">
    <property type="entry name" value="PH-like_dom_sf"/>
</dbReference>
<dbReference type="Pfam" id="PF00640">
    <property type="entry name" value="PID"/>
    <property type="match status" value="1"/>
</dbReference>
<feature type="domain" description="SH2" evidence="5">
    <location>
        <begin position="435"/>
        <end position="530"/>
    </location>
</feature>
<dbReference type="Gene3D" id="2.30.29.30">
    <property type="entry name" value="Pleckstrin-homology domain (PH domain)/Phosphotyrosine-binding domain (PTB)"/>
    <property type="match status" value="1"/>
</dbReference>
<dbReference type="Gene3D" id="3.30.505.10">
    <property type="entry name" value="SH2 domain"/>
    <property type="match status" value="2"/>
</dbReference>
<dbReference type="EMBL" id="SCEB01007504">
    <property type="protein sequence ID" value="RXM91879.1"/>
    <property type="molecule type" value="Genomic_DNA"/>
</dbReference>
<evidence type="ECO:0000259" key="4">
    <source>
        <dbReference type="PROSITE" id="PS01179"/>
    </source>
</evidence>
<evidence type="ECO:0000256" key="3">
    <source>
        <dbReference type="SAM" id="MobiDB-lite"/>
    </source>
</evidence>
<dbReference type="PROSITE" id="PS50001">
    <property type="entry name" value="SH2"/>
    <property type="match status" value="2"/>
</dbReference>
<evidence type="ECO:0000256" key="2">
    <source>
        <dbReference type="PROSITE-ProRule" id="PRU00191"/>
    </source>
</evidence>
<accession>A0A444UUP8</accession>
<evidence type="ECO:0000313" key="6">
    <source>
        <dbReference type="EMBL" id="RXM91879.1"/>
    </source>
</evidence>
<evidence type="ECO:0000256" key="1">
    <source>
        <dbReference type="ARBA" id="ARBA00022999"/>
    </source>
</evidence>
<dbReference type="CDD" id="cd13157">
    <property type="entry name" value="PTB_tensin-related"/>
    <property type="match status" value="1"/>
</dbReference>
<feature type="compositionally biased region" description="Basic and acidic residues" evidence="3">
    <location>
        <begin position="555"/>
        <end position="571"/>
    </location>
</feature>
<dbReference type="PANTHER" id="PTHR15832:SF3">
    <property type="entry name" value="SH2 DOMAIN-CONTAINING PROTEIN 5"/>
    <property type="match status" value="1"/>
</dbReference>
<dbReference type="InterPro" id="IPR000980">
    <property type="entry name" value="SH2"/>
</dbReference>
<keyword evidence="7" id="KW-1185">Reference proteome</keyword>
<evidence type="ECO:0000259" key="5">
    <source>
        <dbReference type="PROSITE" id="PS50001"/>
    </source>
</evidence>
<dbReference type="Pfam" id="PF00017">
    <property type="entry name" value="SH2"/>
    <property type="match status" value="2"/>
</dbReference>
<evidence type="ECO:0000313" key="7">
    <source>
        <dbReference type="Proteomes" id="UP000289886"/>
    </source>
</evidence>
<protein>
    <submittedName>
        <fullName evidence="6">SH2 domain-containing protein 5</fullName>
    </submittedName>
</protein>
<dbReference type="AlphaFoldDB" id="A0A444UUP8"/>
<dbReference type="InterPro" id="IPR006020">
    <property type="entry name" value="PTB/PI_dom"/>
</dbReference>
<dbReference type="InterPro" id="IPR036860">
    <property type="entry name" value="SH2_dom_sf"/>
</dbReference>
<dbReference type="PROSITE" id="PS01179">
    <property type="entry name" value="PID"/>
    <property type="match status" value="1"/>
</dbReference>
<name>A0A444UUP8_ACIRT</name>
<dbReference type="CDD" id="cd00173">
    <property type="entry name" value="SH2"/>
    <property type="match status" value="2"/>
</dbReference>
<dbReference type="SUPFAM" id="SSF55550">
    <property type="entry name" value="SH2 domain"/>
    <property type="match status" value="2"/>
</dbReference>
<reference evidence="6 7" key="1">
    <citation type="submission" date="2019-01" db="EMBL/GenBank/DDBJ databases">
        <title>Draft Genome and Complete Hox-Cluster Characterization of the Sterlet Sturgeon (Acipenser ruthenus).</title>
        <authorList>
            <person name="Wei Q."/>
        </authorList>
    </citation>
    <scope>NUCLEOTIDE SEQUENCE [LARGE SCALE GENOMIC DNA]</scope>
    <source>
        <strain evidence="6">WHYD16114868_AA</strain>
        <tissue evidence="6">Blood</tissue>
    </source>
</reference>
<dbReference type="Proteomes" id="UP000289886">
    <property type="component" value="Unassembled WGS sequence"/>
</dbReference>
<keyword evidence="1 2" id="KW-0727">SH2 domain</keyword>
<proteinExistence type="predicted"/>
<dbReference type="SUPFAM" id="SSF50729">
    <property type="entry name" value="PH domain-like"/>
    <property type="match status" value="1"/>
</dbReference>
<feature type="region of interest" description="Disordered" evidence="3">
    <location>
        <begin position="546"/>
        <end position="571"/>
    </location>
</feature>
<feature type="domain" description="PID" evidence="4">
    <location>
        <begin position="16"/>
        <end position="134"/>
    </location>
</feature>
<gene>
    <name evidence="6" type="ORF">EOD39_20717</name>
</gene>